<evidence type="ECO:0008006" key="5">
    <source>
        <dbReference type="Google" id="ProtNLM"/>
    </source>
</evidence>
<evidence type="ECO:0000313" key="4">
    <source>
        <dbReference type="Proteomes" id="UP000540989"/>
    </source>
</evidence>
<evidence type="ECO:0000256" key="2">
    <source>
        <dbReference type="SAM" id="SignalP"/>
    </source>
</evidence>
<gene>
    <name evidence="3" type="ORF">HDF16_005629</name>
</gene>
<organism evidence="3 4">
    <name type="scientific">Granulicella aggregans</name>
    <dbReference type="NCBI Taxonomy" id="474949"/>
    <lineage>
        <taxon>Bacteria</taxon>
        <taxon>Pseudomonadati</taxon>
        <taxon>Acidobacteriota</taxon>
        <taxon>Terriglobia</taxon>
        <taxon>Terriglobales</taxon>
        <taxon>Acidobacteriaceae</taxon>
        <taxon>Granulicella</taxon>
    </lineage>
</organism>
<evidence type="ECO:0000313" key="3">
    <source>
        <dbReference type="EMBL" id="MBB5060893.1"/>
    </source>
</evidence>
<feature type="compositionally biased region" description="Basic and acidic residues" evidence="1">
    <location>
        <begin position="93"/>
        <end position="107"/>
    </location>
</feature>
<evidence type="ECO:0000256" key="1">
    <source>
        <dbReference type="SAM" id="MobiDB-lite"/>
    </source>
</evidence>
<reference evidence="3 4" key="1">
    <citation type="submission" date="2020-08" db="EMBL/GenBank/DDBJ databases">
        <title>Genomic Encyclopedia of Type Strains, Phase IV (KMG-V): Genome sequencing to study the core and pangenomes of soil and plant-associated prokaryotes.</title>
        <authorList>
            <person name="Whitman W."/>
        </authorList>
    </citation>
    <scope>NUCLEOTIDE SEQUENCE [LARGE SCALE GENOMIC DNA]</scope>
    <source>
        <strain evidence="3 4">M8UP14</strain>
    </source>
</reference>
<sequence>MRKSLVLKRIYASTMSSLVLLIPAAHCQSVQPRIAAATFALIPALTPSPEQRPSPNVQASKDEAEIQACTLTMGTITRMLQAAQELFLLKPDADDRKDNADDSKAEQSLDQQTAGLAKRPQIVAVLGKYGFTPRTYTVAFYAYLSAREDTVTKAHVNQANIALVRAHKKEIDQLMNKYVYPYW</sequence>
<comment type="caution">
    <text evidence="3">The sequence shown here is derived from an EMBL/GenBank/DDBJ whole genome shotgun (WGS) entry which is preliminary data.</text>
</comment>
<keyword evidence="4" id="KW-1185">Reference proteome</keyword>
<feature type="region of interest" description="Disordered" evidence="1">
    <location>
        <begin position="93"/>
        <end position="113"/>
    </location>
</feature>
<dbReference type="EMBL" id="JACHIP010000022">
    <property type="protein sequence ID" value="MBB5060893.1"/>
    <property type="molecule type" value="Genomic_DNA"/>
</dbReference>
<name>A0A7W7ZJ88_9BACT</name>
<protein>
    <recommendedName>
        <fullName evidence="5">Outer membrane protein</fullName>
    </recommendedName>
</protein>
<keyword evidence="2" id="KW-0732">Signal</keyword>
<proteinExistence type="predicted"/>
<feature type="chain" id="PRO_5030894127" description="Outer membrane protein" evidence="2">
    <location>
        <begin position="28"/>
        <end position="183"/>
    </location>
</feature>
<dbReference type="Proteomes" id="UP000540989">
    <property type="component" value="Unassembled WGS sequence"/>
</dbReference>
<dbReference type="AlphaFoldDB" id="A0A7W7ZJ88"/>
<feature type="signal peptide" evidence="2">
    <location>
        <begin position="1"/>
        <end position="27"/>
    </location>
</feature>
<accession>A0A7W7ZJ88</accession>